<proteinExistence type="predicted"/>
<evidence type="ECO:0000313" key="7">
    <source>
        <dbReference type="Proteomes" id="UP001589532"/>
    </source>
</evidence>
<feature type="region of interest" description="Disordered" evidence="3">
    <location>
        <begin position="115"/>
        <end position="188"/>
    </location>
</feature>
<dbReference type="Proteomes" id="UP001589532">
    <property type="component" value="Unassembled WGS sequence"/>
</dbReference>
<dbReference type="RefSeq" id="WP_344997923.1">
    <property type="nucleotide sequence ID" value="NZ_BAAAXV010000009.1"/>
</dbReference>
<accession>A0ABV5S8Q7</accession>
<gene>
    <name evidence="6" type="ORF">ACFFSA_27795</name>
</gene>
<feature type="compositionally biased region" description="Low complexity" evidence="3">
    <location>
        <begin position="159"/>
        <end position="168"/>
    </location>
</feature>
<dbReference type="EMBL" id="JBHMBW010000026">
    <property type="protein sequence ID" value="MFB9626906.1"/>
    <property type="molecule type" value="Genomic_DNA"/>
</dbReference>
<reference evidence="6 7" key="1">
    <citation type="submission" date="2024-09" db="EMBL/GenBank/DDBJ databases">
        <authorList>
            <person name="Sun Q."/>
            <person name="Mori K."/>
        </authorList>
    </citation>
    <scope>NUCLEOTIDE SEQUENCE [LARGE SCALE GENOMIC DNA]</scope>
    <source>
        <strain evidence="6 7">JCM 3143</strain>
    </source>
</reference>
<evidence type="ECO:0000256" key="4">
    <source>
        <dbReference type="SAM" id="Phobius"/>
    </source>
</evidence>
<keyword evidence="2" id="KW-0804">Transcription</keyword>
<protein>
    <submittedName>
        <fullName evidence="6">Zf-HC2 domain-containing protein</fullName>
    </submittedName>
</protein>
<keyword evidence="1" id="KW-0805">Transcription regulation</keyword>
<evidence type="ECO:0000256" key="2">
    <source>
        <dbReference type="ARBA" id="ARBA00023163"/>
    </source>
</evidence>
<feature type="transmembrane region" description="Helical" evidence="4">
    <location>
        <begin position="86"/>
        <end position="107"/>
    </location>
</feature>
<keyword evidence="4" id="KW-0472">Membrane</keyword>
<sequence length="282" mass="29778">MMTCEEVRLALGAHALGALDPDEALEVDQHLATCEECGAELLDLEGVASFLGKVSERDVELVVSPPRQVLDRLLNDRVKRTRRGRLLLVAAASVVTLALGGTVWTAVSNDTPEQSAMAPVSVTPASTQPPASVLDATEDSKAKSLSSQAEPSASRKPTTRPTALPTRASKQPSRAPREAVDGPTFKGRTAGFTASVSAWPGDDGGTELGVQVGGVPVGTTCSLIVVAADGRSERTQSWAVSQEAYEEHTVFKRVTSLPMDDIARFDVVDQAGKVLVRVPVRK</sequence>
<organism evidence="6 7">
    <name type="scientific">Nonomuraea helvata</name>
    <dbReference type="NCBI Taxonomy" id="37484"/>
    <lineage>
        <taxon>Bacteria</taxon>
        <taxon>Bacillati</taxon>
        <taxon>Actinomycetota</taxon>
        <taxon>Actinomycetes</taxon>
        <taxon>Streptosporangiales</taxon>
        <taxon>Streptosporangiaceae</taxon>
        <taxon>Nonomuraea</taxon>
    </lineage>
</organism>
<dbReference type="InterPro" id="IPR041916">
    <property type="entry name" value="Anti_sigma_zinc_sf"/>
</dbReference>
<comment type="caution">
    <text evidence="6">The sequence shown here is derived from an EMBL/GenBank/DDBJ whole genome shotgun (WGS) entry which is preliminary data.</text>
</comment>
<evidence type="ECO:0000256" key="1">
    <source>
        <dbReference type="ARBA" id="ARBA00023015"/>
    </source>
</evidence>
<name>A0ABV5S8Q7_9ACTN</name>
<dbReference type="InterPro" id="IPR027383">
    <property type="entry name" value="Znf_put"/>
</dbReference>
<keyword evidence="7" id="KW-1185">Reference proteome</keyword>
<dbReference type="Gene3D" id="1.10.10.1320">
    <property type="entry name" value="Anti-sigma factor, zinc-finger domain"/>
    <property type="match status" value="1"/>
</dbReference>
<keyword evidence="4" id="KW-1133">Transmembrane helix</keyword>
<keyword evidence="4" id="KW-0812">Transmembrane</keyword>
<evidence type="ECO:0000259" key="5">
    <source>
        <dbReference type="Pfam" id="PF13490"/>
    </source>
</evidence>
<feature type="domain" description="Putative zinc-finger" evidence="5">
    <location>
        <begin position="4"/>
        <end position="37"/>
    </location>
</feature>
<dbReference type="Pfam" id="PF13490">
    <property type="entry name" value="zf-HC2"/>
    <property type="match status" value="1"/>
</dbReference>
<evidence type="ECO:0000313" key="6">
    <source>
        <dbReference type="EMBL" id="MFB9626906.1"/>
    </source>
</evidence>
<evidence type="ECO:0000256" key="3">
    <source>
        <dbReference type="SAM" id="MobiDB-lite"/>
    </source>
</evidence>